<dbReference type="PANTHER" id="PTHR15154:SF2">
    <property type="entry name" value="HAMARTIN"/>
    <property type="match status" value="1"/>
</dbReference>
<dbReference type="Proteomes" id="UP000694888">
    <property type="component" value="Unplaced"/>
</dbReference>
<sequence length="1316" mass="144434">MASGGGGPLHMENIFQLLESSETVKDIRKIILENLNSTKETWLIHLLVDYYFRTQSTNVQEILAELREAQAKALIDKLHDGIKTSENRLPALQLVLYLVYRELPWCHQLVELPIFSHIIKCLRTEYDVPILMTAMMIVVILLPSVPVGIGPYLTQIFEVFERLSVFCIKKPANTPEVFVLHLQVSLYSLFHRLYGMYPCSFTGFISRVFAHKENLHVYQEVVMPMLERVRLHPKLVMGQKEVEVSANRWKNQETQDIIVACSKLSLDLIEGSWEDSQCPVFHSVQYVDKHRIMNEIFPTRALAEPQTIPAGGGQNEYSGVSQSSLYVPSYDTAAMGESPSVLIGLSTPPSSQRATPATSFLDAGTNTGTVGDTPEMTPRQHTPSQTEDGDKTPLSRSSSRGGIQQPKSGDGKRPVLATPKPVVSVPNTTPTTPGSNILASPLTPGGRGESTPFRSKGSAFASPLQSRSPAMRSLQFNAALEEKEEGPSCPVTVSVTKAEAAKLDSNSQSGSSTPGLERSVDSTGSQTEGKSRTASGDKMANVPMESLPHVISTLNTSDSVNVDQEVEEINEKDDQFHDGGSPSSSSSTTLASQAEVTAESVRQFMKKVNRIRFNSLTSNSSSSDLDTISVTSQVAYQSTRGRPRSCPPFKRLALHQPTPDGCAAGRKSKKFYSAVGSGLVVRGGPGGKFLRQKSAVEGVGAQEILASEDSLDDISSFGGSAKDTPRRSAPHHTEQDAAEEEVMPVLPASVNPVFQYILAPAKLAVCNKCHLQLMVTSSGSSQAANISAAAITDVTTTTTTTTTTTIKGNEVSLFSVVSPPELLDRHLKLGSDIHAKELTKIPLTSKETTNWTHFGGMPPADEVNILRGQILLMQNQLMYERHKRTNHAKRNRRLLRRIAHVATLEEQQKTLGEQVQLKEQEIQQLKVSIKLLQEDHRRLTQSSESDEYEKLVQFRTSLKENKDLKAERIVMKNLMLSQKEDYDKQQKKLENMQHKNLELEKQLEMCRERVANTQKLQDQVFQLQKEVLLMQELHQKCQEKLHQHSAASLHKGEHSCLTASLKADIAELRKENKKKSSLLEAYQTRNIELEEQLKAKDIAMVSVKKNFEAAKSSHEEQLKAVEERCQSMVHINQELESRLMELTCQLDQDKHRRMRQHVAIPQANKDGGGTSSATLTPVNKPIGDQGDSLSMATPHEGDGSRQGTLSDHLSHAGGKKLAVGKEEDSAGTKKGGGTSIVVAKDEVSVIGSTFTEASLGRKPPSRLSSISTRGSAELDLATDSGAASRSSYRVDSDASMQSISTQSLATGDSGCWPKGD</sequence>
<evidence type="ECO:0000313" key="4">
    <source>
        <dbReference type="RefSeq" id="XP_005108980.1"/>
    </source>
</evidence>
<accession>A0ABM0K548</accession>
<protein>
    <submittedName>
        <fullName evidence="4">Hamartin</fullName>
    </submittedName>
</protein>
<gene>
    <name evidence="4" type="primary">LOC101851611</name>
</gene>
<feature type="compositionally biased region" description="Polar residues" evidence="2">
    <location>
        <begin position="394"/>
        <end position="407"/>
    </location>
</feature>
<feature type="compositionally biased region" description="Basic and acidic residues" evidence="2">
    <location>
        <begin position="723"/>
        <end position="735"/>
    </location>
</feature>
<feature type="compositionally biased region" description="Polar residues" evidence="2">
    <location>
        <begin position="521"/>
        <end position="534"/>
    </location>
</feature>
<evidence type="ECO:0000313" key="3">
    <source>
        <dbReference type="Proteomes" id="UP000694888"/>
    </source>
</evidence>
<proteinExistence type="predicted"/>
<feature type="region of interest" description="Disordered" evidence="2">
    <location>
        <begin position="571"/>
        <end position="594"/>
    </location>
</feature>
<feature type="region of interest" description="Disordered" evidence="2">
    <location>
        <begin position="1160"/>
        <end position="1233"/>
    </location>
</feature>
<feature type="coiled-coil region" evidence="1">
    <location>
        <begin position="1065"/>
        <end position="1152"/>
    </location>
</feature>
<dbReference type="InterPro" id="IPR007483">
    <property type="entry name" value="Hamartin"/>
</dbReference>
<feature type="region of interest" description="Disordered" evidence="2">
    <location>
        <begin position="1276"/>
        <end position="1316"/>
    </location>
</feature>
<dbReference type="PANTHER" id="PTHR15154">
    <property type="entry name" value="HAMARTIN"/>
    <property type="match status" value="1"/>
</dbReference>
<dbReference type="GeneID" id="101851611"/>
<dbReference type="RefSeq" id="XP_005108980.1">
    <property type="nucleotide sequence ID" value="XM_005108923.3"/>
</dbReference>
<feature type="compositionally biased region" description="Low complexity" evidence="2">
    <location>
        <begin position="418"/>
        <end position="433"/>
    </location>
</feature>
<reference evidence="4" key="1">
    <citation type="submission" date="2025-08" db="UniProtKB">
        <authorList>
            <consortium name="RefSeq"/>
        </authorList>
    </citation>
    <scope>IDENTIFICATION</scope>
</reference>
<feature type="compositionally biased region" description="Polar residues" evidence="2">
    <location>
        <begin position="1281"/>
        <end position="1306"/>
    </location>
</feature>
<keyword evidence="1" id="KW-0175">Coiled coil</keyword>
<organism evidence="3 4">
    <name type="scientific">Aplysia californica</name>
    <name type="common">California sea hare</name>
    <dbReference type="NCBI Taxonomy" id="6500"/>
    <lineage>
        <taxon>Eukaryota</taxon>
        <taxon>Metazoa</taxon>
        <taxon>Spiralia</taxon>
        <taxon>Lophotrochozoa</taxon>
        <taxon>Mollusca</taxon>
        <taxon>Gastropoda</taxon>
        <taxon>Heterobranchia</taxon>
        <taxon>Euthyneura</taxon>
        <taxon>Tectipleura</taxon>
        <taxon>Aplysiida</taxon>
        <taxon>Aplysioidea</taxon>
        <taxon>Aplysiidae</taxon>
        <taxon>Aplysia</taxon>
    </lineage>
</organism>
<evidence type="ECO:0000256" key="2">
    <source>
        <dbReference type="SAM" id="MobiDB-lite"/>
    </source>
</evidence>
<dbReference type="Pfam" id="PF04388">
    <property type="entry name" value="Hamartin"/>
    <property type="match status" value="2"/>
</dbReference>
<feature type="compositionally biased region" description="Polar residues" evidence="2">
    <location>
        <begin position="504"/>
        <end position="514"/>
    </location>
</feature>
<keyword evidence="3" id="KW-1185">Reference proteome</keyword>
<feature type="region of interest" description="Disordered" evidence="2">
    <location>
        <begin position="343"/>
        <end position="469"/>
    </location>
</feature>
<name>A0ABM0K548_APLCA</name>
<feature type="coiled-coil region" evidence="1">
    <location>
        <begin position="901"/>
        <end position="942"/>
    </location>
</feature>
<feature type="coiled-coil region" evidence="1">
    <location>
        <begin position="975"/>
        <end position="1016"/>
    </location>
</feature>
<feature type="region of interest" description="Disordered" evidence="2">
    <location>
        <begin position="502"/>
        <end position="541"/>
    </location>
</feature>
<feature type="region of interest" description="Disordered" evidence="2">
    <location>
        <begin position="715"/>
        <end position="741"/>
    </location>
</feature>
<feature type="compositionally biased region" description="Polar residues" evidence="2">
    <location>
        <begin position="347"/>
        <end position="370"/>
    </location>
</feature>
<evidence type="ECO:0000256" key="1">
    <source>
        <dbReference type="SAM" id="Coils"/>
    </source>
</evidence>